<dbReference type="NCBIfam" id="NF033709">
    <property type="entry name" value="PorV_fam"/>
    <property type="match status" value="1"/>
</dbReference>
<dbReference type="Gene3D" id="2.40.160.60">
    <property type="entry name" value="Outer membrane protein transport protein (OMPP1/FadL/TodX)"/>
    <property type="match status" value="1"/>
</dbReference>
<feature type="domain" description="Type IX secretion system protein PorV" evidence="1">
    <location>
        <begin position="27"/>
        <end position="254"/>
    </location>
</feature>
<accession>A0A3B1C3N7</accession>
<dbReference type="EMBL" id="UOGD01000079">
    <property type="protein sequence ID" value="VAX17490.1"/>
    <property type="molecule type" value="Genomic_DNA"/>
</dbReference>
<sequence>MKQLFVVLILFTLSIGFVSEVKAQGEAAVPYLLLAPDSRFSALGESGTGLADNSAAIFWNPGGIAFQSGTEIGLTHSNWLPQFGLDLSYDYITFRTYMESIDGSITASLTYMNYGEFQRTGSGGPEVIGTFRSFDLAATIGYATKLGEDWGLGFNFRLIHSNLANQPTENEVGSGVATTVSFDVGGMWRPQNFLSGNFSIGANLSNVGPKISYIDQDQADPLPTNLRLGLAYRIFQDDYNSLTFTGDASKLLVSKRVSETDTVKAPSELKSIEYSAGVEYWYGRPEDFMFAVRGGYFYEDPDFGGRNFLTFGAGIRYDLYGFDFSYLSTVGANSENHPLDGTLRFSLLIEWGLAPRTPRGLPRGI</sequence>
<name>A0A3B1C3N7_9ZZZZ</name>
<gene>
    <name evidence="2" type="ORF">MNBD_IGNAVI01-1305</name>
</gene>
<dbReference type="AlphaFoldDB" id="A0A3B1C3N7"/>
<dbReference type="Pfam" id="PF19572">
    <property type="entry name" value="PorV"/>
    <property type="match status" value="1"/>
</dbReference>
<dbReference type="SUPFAM" id="SSF56935">
    <property type="entry name" value="Porins"/>
    <property type="match status" value="1"/>
</dbReference>
<evidence type="ECO:0000313" key="2">
    <source>
        <dbReference type="EMBL" id="VAX17490.1"/>
    </source>
</evidence>
<protein>
    <recommendedName>
        <fullName evidence="1">Type IX secretion system protein PorV domain-containing protein</fullName>
    </recommendedName>
</protein>
<evidence type="ECO:0000259" key="1">
    <source>
        <dbReference type="Pfam" id="PF19572"/>
    </source>
</evidence>
<organism evidence="2">
    <name type="scientific">hydrothermal vent metagenome</name>
    <dbReference type="NCBI Taxonomy" id="652676"/>
    <lineage>
        <taxon>unclassified sequences</taxon>
        <taxon>metagenomes</taxon>
        <taxon>ecological metagenomes</taxon>
    </lineage>
</organism>
<dbReference type="InterPro" id="IPR045741">
    <property type="entry name" value="PorV"/>
</dbReference>
<reference evidence="2" key="1">
    <citation type="submission" date="2018-06" db="EMBL/GenBank/DDBJ databases">
        <authorList>
            <person name="Zhirakovskaya E."/>
        </authorList>
    </citation>
    <scope>NUCLEOTIDE SEQUENCE</scope>
</reference>
<proteinExistence type="predicted"/>